<feature type="domain" description="Secretin/TonB short N-terminal" evidence="8">
    <location>
        <begin position="71"/>
        <end position="120"/>
    </location>
</feature>
<dbReference type="Pfam" id="PF13715">
    <property type="entry name" value="CarbopepD_reg_2"/>
    <property type="match status" value="1"/>
</dbReference>
<evidence type="ECO:0000259" key="8">
    <source>
        <dbReference type="Pfam" id="PF07660"/>
    </source>
</evidence>
<reference evidence="10 11" key="1">
    <citation type="submission" date="2020-08" db="EMBL/GenBank/DDBJ databases">
        <title>Genome public.</title>
        <authorList>
            <person name="Liu C."/>
            <person name="Sun Q."/>
        </authorList>
    </citation>
    <scope>NUCLEOTIDE SEQUENCE [LARGE SCALE GENOMIC DNA]</scope>
    <source>
        <strain evidence="10 11">NSJ-56</strain>
    </source>
</reference>
<dbReference type="Gene3D" id="2.60.40.1120">
    <property type="entry name" value="Carboxypeptidase-like, regulatory domain"/>
    <property type="match status" value="1"/>
</dbReference>
<dbReference type="SUPFAM" id="SSF56935">
    <property type="entry name" value="Porins"/>
    <property type="match status" value="1"/>
</dbReference>
<dbReference type="Proteomes" id="UP000646484">
    <property type="component" value="Unassembled WGS sequence"/>
</dbReference>
<dbReference type="InterPro" id="IPR008969">
    <property type="entry name" value="CarboxyPept-like_regulatory"/>
</dbReference>
<evidence type="ECO:0000256" key="5">
    <source>
        <dbReference type="ARBA" id="ARBA00023136"/>
    </source>
</evidence>
<name>A0ABR7D709_9BACT</name>
<evidence type="ECO:0000313" key="11">
    <source>
        <dbReference type="Proteomes" id="UP000646484"/>
    </source>
</evidence>
<evidence type="ECO:0000256" key="7">
    <source>
        <dbReference type="PROSITE-ProRule" id="PRU01360"/>
    </source>
</evidence>
<comment type="caution">
    <text evidence="10">The sequence shown here is derived from an EMBL/GenBank/DDBJ whole genome shotgun (WGS) entry which is preliminary data.</text>
</comment>
<dbReference type="Gene3D" id="2.170.130.10">
    <property type="entry name" value="TonB-dependent receptor, plug domain"/>
    <property type="match status" value="1"/>
</dbReference>
<comment type="similarity">
    <text evidence="7">Belongs to the TonB-dependent receptor family.</text>
</comment>
<dbReference type="InterPro" id="IPR039426">
    <property type="entry name" value="TonB-dep_rcpt-like"/>
</dbReference>
<gene>
    <name evidence="10" type="ORF">H8S64_18565</name>
</gene>
<keyword evidence="3 7" id="KW-1134">Transmembrane beta strand</keyword>
<dbReference type="InterPro" id="IPR037066">
    <property type="entry name" value="Plug_dom_sf"/>
</dbReference>
<evidence type="ECO:0000256" key="6">
    <source>
        <dbReference type="ARBA" id="ARBA00023237"/>
    </source>
</evidence>
<dbReference type="Pfam" id="PF07660">
    <property type="entry name" value="STN"/>
    <property type="match status" value="1"/>
</dbReference>
<feature type="domain" description="TonB-dependent receptor plug" evidence="9">
    <location>
        <begin position="224"/>
        <end position="351"/>
    </location>
</feature>
<evidence type="ECO:0000256" key="2">
    <source>
        <dbReference type="ARBA" id="ARBA00022448"/>
    </source>
</evidence>
<dbReference type="InterPro" id="IPR023997">
    <property type="entry name" value="TonB-dep_OMP_SusC/RagA_CS"/>
</dbReference>
<keyword evidence="4 7" id="KW-0812">Transmembrane</keyword>
<dbReference type="PROSITE" id="PS52016">
    <property type="entry name" value="TONB_DEPENDENT_REC_3"/>
    <property type="match status" value="1"/>
</dbReference>
<evidence type="ECO:0000259" key="9">
    <source>
        <dbReference type="Pfam" id="PF07715"/>
    </source>
</evidence>
<dbReference type="InterPro" id="IPR011662">
    <property type="entry name" value="Secretin/TonB_short_N"/>
</dbReference>
<evidence type="ECO:0000256" key="4">
    <source>
        <dbReference type="ARBA" id="ARBA00022692"/>
    </source>
</evidence>
<sequence length="1244" mass="140600">MKKSRLCPHPYPGIGRKIFLIMKLCLFLLVFFTFSLTANVRAQKEKVNLSLKEVSMKTLFEEIQRQTSFYFVFSAEQTQRLGMFTVEAKNENLENVLNRIFANTGFVYEFNKDLIIIRPKADVAQAKKEIRVVGKVTDEKKFPLPGVTVQLKGLQLGTATDKDGNYSIRFVESDKGMILVYSFIGMETQEIKYTGKDTINVVMRETVAELEEVVINTGYTRVDARKNASAITTIKAEDIITPGLQTIDQMLEGYVPGMIFMQNTGQIGAAPRLRIRGTSTVLGSQEPLWVVDGVVVKDPVNVDPQDINDLDFVNLLGNAISGLNPEDIEQIDILKDASATAIYGKEAANGVIVITTKKGKQGPPTVSYSLSGSFIQRPSYNDRSVNMMNSKQRIDLSREIIEKRMSYPETDTWVGYEAAYLEYMNGRISYDEFERQVSYYETLNTDWFDILMKDAFSHKHTLSLSGGSSALRYYASLGLNNTEGNVRGELNKGYTTNLNLSGNFDKFTVTFGLQGNVSKKKYTPSDVGITEFAYNTSRAVPARNLDGSYWYYKKEMTLPGEESATYFPVNILEDQDNSSQEINQNGLTFQATVDYQVLPTLKLGVLMSYAFSNSNSEVWHGEDSYYSRSLKQSYGATEVNFKKNSTLPIGGELKESRTDRNAYTVRGQVDYREALDKDEFHILNVNAGGEIKSNTYNTYAKTTRGYMKERGKTVASVNFSEYPKYLEWLRTTAALGQYTTQKSHDVSVYLTAGYSYKNIYNFSFNARADFSNEFGSRAKDKFFPIWAIAGRWNLSENVLKGVSWINDLALRASFGYQGNVPQVSPRLVIKKEGSSILFNELYSSVSQFPNPDLKWEKTASTNVSIDFAFLKRKINGSLSYYYRKTTDAYMQKSISEVNGVKGYTVNQGTIVNQGYEISLNFTPINTMRADGKGFRWRFDPQLGQVMNKLIDKAVKTKDKTVRDDDDITYQDYLNGTVQTVKRSINGFYSYRFLGLDSKDGRPMFPNLERIIGEGDDAIDYGEQFKLMTNEERYMSVMKYSGTRVPFLQGGILNSISYNRFTLSMNLSYSIGSKIRLLKLYPNVTGSNSTLAPSPMENVRKEFLKRWRKPGDEEHTNIPGILGHADFMATVGPLSPWWITGAYNESVDRKKIAENIWQMYDYSDARVVSGNYLKIQNISLRYNLPDAICKKIHMKSAYVSLTGTNLHTFCNKKLKGQDPTTQSGSASTISMSLRPTYSFSLNVSF</sequence>
<evidence type="ECO:0000256" key="3">
    <source>
        <dbReference type="ARBA" id="ARBA00022452"/>
    </source>
</evidence>
<evidence type="ECO:0000256" key="1">
    <source>
        <dbReference type="ARBA" id="ARBA00004571"/>
    </source>
</evidence>
<organism evidence="10 11">
    <name type="scientific">Butyricimonas hominis</name>
    <dbReference type="NCBI Taxonomy" id="2763032"/>
    <lineage>
        <taxon>Bacteria</taxon>
        <taxon>Pseudomonadati</taxon>
        <taxon>Bacteroidota</taxon>
        <taxon>Bacteroidia</taxon>
        <taxon>Bacteroidales</taxon>
        <taxon>Odoribacteraceae</taxon>
        <taxon>Butyricimonas</taxon>
    </lineage>
</organism>
<dbReference type="InterPro" id="IPR012910">
    <property type="entry name" value="Plug_dom"/>
</dbReference>
<protein>
    <submittedName>
        <fullName evidence="10">SusC/RagA family TonB-linked outer membrane protein</fullName>
    </submittedName>
</protein>
<accession>A0ABR7D709</accession>
<dbReference type="Pfam" id="PF07715">
    <property type="entry name" value="Plug"/>
    <property type="match status" value="1"/>
</dbReference>
<keyword evidence="6 7" id="KW-0998">Cell outer membrane</keyword>
<keyword evidence="2 7" id="KW-0813">Transport</keyword>
<dbReference type="NCBIfam" id="TIGR04056">
    <property type="entry name" value="OMP_RagA_SusC"/>
    <property type="match status" value="1"/>
</dbReference>
<comment type="subcellular location">
    <subcellularLocation>
        <location evidence="1 7">Cell outer membrane</location>
        <topology evidence="1 7">Multi-pass membrane protein</topology>
    </subcellularLocation>
</comment>
<dbReference type="InterPro" id="IPR036942">
    <property type="entry name" value="Beta-barrel_TonB_sf"/>
</dbReference>
<keyword evidence="5 7" id="KW-0472">Membrane</keyword>
<dbReference type="EMBL" id="JACOOH010000009">
    <property type="protein sequence ID" value="MBC5623100.1"/>
    <property type="molecule type" value="Genomic_DNA"/>
</dbReference>
<dbReference type="SUPFAM" id="SSF49464">
    <property type="entry name" value="Carboxypeptidase regulatory domain-like"/>
    <property type="match status" value="1"/>
</dbReference>
<proteinExistence type="inferred from homology"/>
<dbReference type="Gene3D" id="2.40.170.20">
    <property type="entry name" value="TonB-dependent receptor, beta-barrel domain"/>
    <property type="match status" value="1"/>
</dbReference>
<evidence type="ECO:0000313" key="10">
    <source>
        <dbReference type="EMBL" id="MBC5623100.1"/>
    </source>
</evidence>
<dbReference type="InterPro" id="IPR023996">
    <property type="entry name" value="TonB-dep_OMP_SusC/RagA"/>
</dbReference>
<dbReference type="NCBIfam" id="TIGR04057">
    <property type="entry name" value="SusC_RagA_signa"/>
    <property type="match status" value="1"/>
</dbReference>
<keyword evidence="11" id="KW-1185">Reference proteome</keyword>